<feature type="active site" description="Charge relay system" evidence="12">
    <location>
        <position position="135"/>
    </location>
</feature>
<dbReference type="Pfam" id="PF13365">
    <property type="entry name" value="Trypsin_2"/>
    <property type="match status" value="1"/>
</dbReference>
<dbReference type="NCBIfam" id="TIGR02037">
    <property type="entry name" value="degP_htrA_DO"/>
    <property type="match status" value="1"/>
</dbReference>
<keyword evidence="10" id="KW-0346">Stress response</keyword>
<evidence type="ECO:0000256" key="6">
    <source>
        <dbReference type="ARBA" id="ARBA00022729"/>
    </source>
</evidence>
<dbReference type="PROSITE" id="PS50106">
    <property type="entry name" value="PDZ"/>
    <property type="match status" value="2"/>
</dbReference>
<dbReference type="OrthoDB" id="9758917at2"/>
<evidence type="ECO:0000313" key="17">
    <source>
        <dbReference type="EMBL" id="QGN36657.1"/>
    </source>
</evidence>
<dbReference type="CDD" id="cd23084">
    <property type="entry name" value="cpPDZ2_DegP-like"/>
    <property type="match status" value="1"/>
</dbReference>
<evidence type="ECO:0000256" key="2">
    <source>
        <dbReference type="ARBA" id="ARBA00004196"/>
    </source>
</evidence>
<comment type="catalytic activity">
    <reaction evidence="1">
        <text>Acts on substrates that are at least partially unfolded. The cleavage site P1 residue is normally between a pair of hydrophobic residues, such as Val-|-Val.</text>
        <dbReference type="EC" id="3.4.21.107"/>
    </reaction>
</comment>
<dbReference type="PANTHER" id="PTHR22939:SF129">
    <property type="entry name" value="SERINE PROTEASE HTRA2, MITOCHONDRIAL"/>
    <property type="match status" value="1"/>
</dbReference>
<dbReference type="SUPFAM" id="SSF50156">
    <property type="entry name" value="PDZ domain-like"/>
    <property type="match status" value="2"/>
</dbReference>
<dbReference type="NCBIfam" id="NF008189">
    <property type="entry name" value="PRK10942.1"/>
    <property type="match status" value="1"/>
</dbReference>
<evidence type="ECO:0000313" key="18">
    <source>
        <dbReference type="Proteomes" id="UP000427108"/>
    </source>
</evidence>
<evidence type="ECO:0000256" key="7">
    <source>
        <dbReference type="ARBA" id="ARBA00022737"/>
    </source>
</evidence>
<keyword evidence="7" id="KW-0677">Repeat</keyword>
<feature type="binding site" evidence="13">
    <location>
        <position position="59"/>
    </location>
    <ligand>
        <name>substrate</name>
    </ligand>
</feature>
<accession>A0A6B8MSY7</accession>
<comment type="similarity">
    <text evidence="3">Belongs to the peptidase S1C family.</text>
</comment>
<dbReference type="RefSeq" id="WP_154679171.1">
    <property type="nucleotide sequence ID" value="NZ_CP046115.1"/>
</dbReference>
<feature type="chain" id="PRO_5038664949" description="peptidase Do" evidence="15">
    <location>
        <begin position="27"/>
        <end position="478"/>
    </location>
</feature>
<evidence type="ECO:0000256" key="10">
    <source>
        <dbReference type="ARBA" id="ARBA00023016"/>
    </source>
</evidence>
<evidence type="ECO:0000256" key="12">
    <source>
        <dbReference type="PIRSR" id="PIRSR611782-1"/>
    </source>
</evidence>
<dbReference type="InterPro" id="IPR011782">
    <property type="entry name" value="Pept_S1C_Do"/>
</dbReference>
<keyword evidence="8 17" id="KW-0378">Hydrolase</keyword>
<keyword evidence="9" id="KW-0720">Serine protease</keyword>
<dbReference type="GO" id="GO:0051603">
    <property type="term" value="P:proteolysis involved in protein catabolic process"/>
    <property type="evidence" value="ECO:0007669"/>
    <property type="project" value="UniProtKB-ARBA"/>
</dbReference>
<evidence type="ECO:0000256" key="8">
    <source>
        <dbReference type="ARBA" id="ARBA00022801"/>
    </source>
</evidence>
<proteinExistence type="inferred from homology"/>
<gene>
    <name evidence="17" type="primary">degP</name>
    <name evidence="17" type="ORF">GJ746_04815</name>
</gene>
<dbReference type="InterPro" id="IPR001478">
    <property type="entry name" value="PDZ"/>
</dbReference>
<feature type="binding site" evidence="13">
    <location>
        <position position="135"/>
    </location>
    <ligand>
        <name>substrate</name>
    </ligand>
</feature>
<dbReference type="Pfam" id="PF00595">
    <property type="entry name" value="PDZ"/>
    <property type="match status" value="2"/>
</dbReference>
<dbReference type="AlphaFoldDB" id="A0A6B8MSY7"/>
<dbReference type="Gene3D" id="2.30.42.10">
    <property type="match status" value="2"/>
</dbReference>
<dbReference type="GO" id="GO:0030313">
    <property type="term" value="C:cell envelope"/>
    <property type="evidence" value="ECO:0007669"/>
    <property type="project" value="UniProtKB-SubCell"/>
</dbReference>
<reference evidence="17 18" key="1">
    <citation type="submission" date="2019-11" db="EMBL/GenBank/DDBJ databases">
        <title>Isolation and Application of One Kind of P-Hydroxybenzoic Acid Degrading Bacterium in Mitigating Cropping Obstacle of Cucumber.</title>
        <authorList>
            <person name="Wu F."/>
            <person name="An Y."/>
        </authorList>
    </citation>
    <scope>NUCLEOTIDE SEQUENCE [LARGE SCALE GENOMIC DNA]</scope>
    <source>
        <strain evidence="17 18">P620</strain>
    </source>
</reference>
<feature type="active site" description="Charge relay system" evidence="12">
    <location>
        <position position="240"/>
    </location>
</feature>
<evidence type="ECO:0000256" key="3">
    <source>
        <dbReference type="ARBA" id="ARBA00010541"/>
    </source>
</evidence>
<dbReference type="PRINTS" id="PR00834">
    <property type="entry name" value="PROTEASES2C"/>
</dbReference>
<evidence type="ECO:0000259" key="16">
    <source>
        <dbReference type="PROSITE" id="PS50106"/>
    </source>
</evidence>
<evidence type="ECO:0000256" key="9">
    <source>
        <dbReference type="ARBA" id="ARBA00022825"/>
    </source>
</evidence>
<name>A0A6B8MSY7_KLEOX</name>
<feature type="binding site" evidence="13">
    <location>
        <position position="165"/>
    </location>
    <ligand>
        <name>substrate</name>
    </ligand>
</feature>
<dbReference type="InterPro" id="IPR009003">
    <property type="entry name" value="Peptidase_S1_PA"/>
</dbReference>
<dbReference type="PANTHER" id="PTHR22939">
    <property type="entry name" value="SERINE PROTEASE FAMILY S1C HTRA-RELATED"/>
    <property type="match status" value="1"/>
</dbReference>
<evidence type="ECO:0000256" key="13">
    <source>
        <dbReference type="PIRSR" id="PIRSR611782-2"/>
    </source>
</evidence>
<feature type="binding site" evidence="13">
    <location>
        <begin position="295"/>
        <end position="299"/>
    </location>
    <ligand>
        <name>substrate</name>
    </ligand>
</feature>
<dbReference type="InterPro" id="IPR001940">
    <property type="entry name" value="Peptidase_S1C"/>
</dbReference>
<keyword evidence="6 15" id="KW-0732">Signal</keyword>
<evidence type="ECO:0000256" key="15">
    <source>
        <dbReference type="SAM" id="SignalP"/>
    </source>
</evidence>
<dbReference type="FunFam" id="2.30.42.10:FF:000037">
    <property type="entry name" value="Periplasmic serine endoprotease DegP-like"/>
    <property type="match status" value="1"/>
</dbReference>
<sequence>MKKTTLAMSALALSLGLALSPLSASAAETASSATNAQQMPSLAPMLEKVMPSVVSINVEGSTTVNTPRMPRNFQQFFGDNSPFCQDGSPFQSSPFCQGGGQGGAPGSGGQQQKFMALGSGVIIDAAKGYVVTNNHVVDNATTIKVQLSDGRKFEAKVVGKDPRSDIALIQIQDPKNLSAIKLADSDSLRVGDYTVAIGNPFGLGETVTSGIVSALGRSGLNVENYENFIQTDAAINRGNSGGALVNLNGELIGINTAILAPDGGNIGIGFAIPSNMVKNLTDQMVKFGQVKRGELGIMGTELNSELAKAMKVDAQRGAFVSQVMPNSAAAKAGIKAGDVITTLNGKSISSFAALRAQVGTMPIGSKVELGLLRDGKPVTVTVELQQSNQNQVDSSTIFNGIEGAEMSNKGQDKGVVVSNVKAGTPAAQIGLKKGDIIVGANQQPVKNIADLRKIFDAKPSVLALNIQRGDASIYLLMQ</sequence>
<feature type="signal peptide" evidence="15">
    <location>
        <begin position="1"/>
        <end position="26"/>
    </location>
</feature>
<organism evidence="17 18">
    <name type="scientific">Klebsiella oxytoca</name>
    <dbReference type="NCBI Taxonomy" id="571"/>
    <lineage>
        <taxon>Bacteria</taxon>
        <taxon>Pseudomonadati</taxon>
        <taxon>Pseudomonadota</taxon>
        <taxon>Gammaproteobacteria</taxon>
        <taxon>Enterobacterales</taxon>
        <taxon>Enterobacteriaceae</taxon>
        <taxon>Klebsiella/Raoultella group</taxon>
        <taxon>Klebsiella</taxon>
    </lineage>
</organism>
<dbReference type="CDD" id="cd10839">
    <property type="entry name" value="cpPDZ1_DegP-like"/>
    <property type="match status" value="1"/>
</dbReference>
<dbReference type="InterPro" id="IPR036034">
    <property type="entry name" value="PDZ_sf"/>
</dbReference>
<dbReference type="SMART" id="SM00228">
    <property type="entry name" value="PDZ"/>
    <property type="match status" value="2"/>
</dbReference>
<feature type="compositionally biased region" description="Gly residues" evidence="14">
    <location>
        <begin position="97"/>
        <end position="109"/>
    </location>
</feature>
<feature type="active site" description="Charge relay system" evidence="12">
    <location>
        <position position="165"/>
    </location>
</feature>
<keyword evidence="5 17" id="KW-0645">Protease</keyword>
<feature type="domain" description="PDZ" evidence="16">
    <location>
        <begin position="381"/>
        <end position="470"/>
    </location>
</feature>
<dbReference type="EC" id="3.4.21.107" evidence="4"/>
<feature type="domain" description="PDZ" evidence="16">
    <location>
        <begin position="284"/>
        <end position="375"/>
    </location>
</feature>
<dbReference type="SUPFAM" id="SSF50494">
    <property type="entry name" value="Trypsin-like serine proteases"/>
    <property type="match status" value="1"/>
</dbReference>
<dbReference type="FunFam" id="2.40.10.10:FF:000001">
    <property type="entry name" value="Periplasmic serine protease DegS"/>
    <property type="match status" value="1"/>
</dbReference>
<feature type="binding site" evidence="13">
    <location>
        <begin position="256"/>
        <end position="260"/>
    </location>
    <ligand>
        <name>substrate</name>
    </ligand>
</feature>
<dbReference type="Gene3D" id="2.40.10.120">
    <property type="match status" value="1"/>
</dbReference>
<evidence type="ECO:0000256" key="4">
    <source>
        <dbReference type="ARBA" id="ARBA00013035"/>
    </source>
</evidence>
<dbReference type="EMBL" id="CP046115">
    <property type="protein sequence ID" value="QGN36657.1"/>
    <property type="molecule type" value="Genomic_DNA"/>
</dbReference>
<dbReference type="Proteomes" id="UP000427108">
    <property type="component" value="Chromosome"/>
</dbReference>
<evidence type="ECO:0000256" key="14">
    <source>
        <dbReference type="SAM" id="MobiDB-lite"/>
    </source>
</evidence>
<dbReference type="FunFam" id="2.40.10.120:FF:000001">
    <property type="entry name" value="Periplasmic serine endoprotease DegP-like"/>
    <property type="match status" value="1"/>
</dbReference>
<dbReference type="GO" id="GO:0004252">
    <property type="term" value="F:serine-type endopeptidase activity"/>
    <property type="evidence" value="ECO:0007669"/>
    <property type="project" value="InterPro"/>
</dbReference>
<feature type="region of interest" description="Disordered" evidence="14">
    <location>
        <begin position="88"/>
        <end position="110"/>
    </location>
</feature>
<feature type="binding site" evidence="13">
    <location>
        <begin position="238"/>
        <end position="240"/>
    </location>
    <ligand>
        <name>substrate</name>
    </ligand>
</feature>
<evidence type="ECO:0000256" key="5">
    <source>
        <dbReference type="ARBA" id="ARBA00022670"/>
    </source>
</evidence>
<evidence type="ECO:0000256" key="11">
    <source>
        <dbReference type="ARBA" id="ARBA00032850"/>
    </source>
</evidence>
<evidence type="ECO:0000256" key="1">
    <source>
        <dbReference type="ARBA" id="ARBA00001772"/>
    </source>
</evidence>
<protein>
    <recommendedName>
        <fullName evidence="4">peptidase Do</fullName>
        <ecNumber evidence="4">3.4.21.107</ecNumber>
    </recommendedName>
    <alternativeName>
        <fullName evidence="11">Protease Do</fullName>
    </alternativeName>
</protein>
<dbReference type="FunFam" id="2.30.42.10:FF:000050">
    <property type="entry name" value="Periplasmic serine endoprotease DegP-like"/>
    <property type="match status" value="1"/>
</dbReference>
<comment type="subcellular location">
    <subcellularLocation>
        <location evidence="2">Cell envelope</location>
    </subcellularLocation>
</comment>